<evidence type="ECO:0000256" key="2">
    <source>
        <dbReference type="ARBA" id="ARBA00023125"/>
    </source>
</evidence>
<dbReference type="SMART" id="SM00345">
    <property type="entry name" value="HTH_GNTR"/>
    <property type="match status" value="1"/>
</dbReference>
<proteinExistence type="predicted"/>
<dbReference type="InterPro" id="IPR036388">
    <property type="entry name" value="WH-like_DNA-bd_sf"/>
</dbReference>
<evidence type="ECO:0000256" key="3">
    <source>
        <dbReference type="ARBA" id="ARBA00023163"/>
    </source>
</evidence>
<dbReference type="InterPro" id="IPR008920">
    <property type="entry name" value="TF_FadR/GntR_C"/>
</dbReference>
<evidence type="ECO:0000259" key="4">
    <source>
        <dbReference type="PROSITE" id="PS50949"/>
    </source>
</evidence>
<keyword evidence="1" id="KW-0805">Transcription regulation</keyword>
<comment type="caution">
    <text evidence="5">The sequence shown here is derived from an EMBL/GenBank/DDBJ whole genome shotgun (WGS) entry which is preliminary data.</text>
</comment>
<accession>A0ABU2L6Y4</accession>
<name>A0ABU2L6Y4_9ACTN</name>
<sequence>MTASHRTSVTDREGTRDVGKSLRRASVVDQLLDELRRSIITGALRPGQELAATRLAEEFDVSHIPVREALRSLANEGLVTLHSQRKARVAGIDVADVENVYRLRILIEGDLIERAASRYTDTHLAAFRELYERMGSTSSDEDLRTHDAFHRAMIEPAASVWDNRILDVLWNASERHLRILFAAFEPGDAQYEHDQLLGRALDRDGPGLREALTTHLERGLRLLSERARAYAPAPDGTPSAGTP</sequence>
<dbReference type="InterPro" id="IPR011711">
    <property type="entry name" value="GntR_C"/>
</dbReference>
<dbReference type="Gene3D" id="1.20.120.530">
    <property type="entry name" value="GntR ligand-binding domain-like"/>
    <property type="match status" value="1"/>
</dbReference>
<dbReference type="Proteomes" id="UP001183388">
    <property type="component" value="Unassembled WGS sequence"/>
</dbReference>
<keyword evidence="3" id="KW-0804">Transcription</keyword>
<evidence type="ECO:0000313" key="5">
    <source>
        <dbReference type="EMBL" id="MDT0307325.1"/>
    </source>
</evidence>
<dbReference type="PANTHER" id="PTHR43537:SF24">
    <property type="entry name" value="GLUCONATE OPERON TRANSCRIPTIONAL REPRESSOR"/>
    <property type="match status" value="1"/>
</dbReference>
<dbReference type="SUPFAM" id="SSF46785">
    <property type="entry name" value="Winged helix' DNA-binding domain"/>
    <property type="match status" value="1"/>
</dbReference>
<feature type="domain" description="HTH gntR-type" evidence="4">
    <location>
        <begin position="25"/>
        <end position="92"/>
    </location>
</feature>
<dbReference type="PANTHER" id="PTHR43537">
    <property type="entry name" value="TRANSCRIPTIONAL REGULATOR, GNTR FAMILY"/>
    <property type="match status" value="1"/>
</dbReference>
<dbReference type="PROSITE" id="PS50949">
    <property type="entry name" value="HTH_GNTR"/>
    <property type="match status" value="1"/>
</dbReference>
<dbReference type="Pfam" id="PF00392">
    <property type="entry name" value="GntR"/>
    <property type="match status" value="1"/>
</dbReference>
<dbReference type="SUPFAM" id="SSF48008">
    <property type="entry name" value="GntR ligand-binding domain-like"/>
    <property type="match status" value="1"/>
</dbReference>
<keyword evidence="2" id="KW-0238">DNA-binding</keyword>
<gene>
    <name evidence="5" type="ORF">RM780_10160</name>
</gene>
<evidence type="ECO:0000256" key="1">
    <source>
        <dbReference type="ARBA" id="ARBA00023015"/>
    </source>
</evidence>
<dbReference type="SMART" id="SM00895">
    <property type="entry name" value="FCD"/>
    <property type="match status" value="1"/>
</dbReference>
<dbReference type="Gene3D" id="1.10.10.10">
    <property type="entry name" value="Winged helix-like DNA-binding domain superfamily/Winged helix DNA-binding domain"/>
    <property type="match status" value="1"/>
</dbReference>
<reference evidence="6" key="1">
    <citation type="submission" date="2023-07" db="EMBL/GenBank/DDBJ databases">
        <title>30 novel species of actinomycetes from the DSMZ collection.</title>
        <authorList>
            <person name="Nouioui I."/>
        </authorList>
    </citation>
    <scope>NUCLEOTIDE SEQUENCE [LARGE SCALE GENOMIC DNA]</scope>
    <source>
        <strain evidence="6">DSM 44917</strain>
    </source>
</reference>
<dbReference type="Pfam" id="PF07729">
    <property type="entry name" value="FCD"/>
    <property type="match status" value="1"/>
</dbReference>
<dbReference type="CDD" id="cd07377">
    <property type="entry name" value="WHTH_GntR"/>
    <property type="match status" value="1"/>
</dbReference>
<keyword evidence="6" id="KW-1185">Reference proteome</keyword>
<dbReference type="InterPro" id="IPR036390">
    <property type="entry name" value="WH_DNA-bd_sf"/>
</dbReference>
<protein>
    <submittedName>
        <fullName evidence="5">GntR family transcriptional regulator</fullName>
    </submittedName>
</protein>
<dbReference type="InterPro" id="IPR000524">
    <property type="entry name" value="Tscrpt_reg_HTH_GntR"/>
</dbReference>
<dbReference type="EMBL" id="JAVREN010000011">
    <property type="protein sequence ID" value="MDT0307325.1"/>
    <property type="molecule type" value="Genomic_DNA"/>
</dbReference>
<organism evidence="5 6">
    <name type="scientific">Streptomyces boetiae</name>
    <dbReference type="NCBI Taxonomy" id="3075541"/>
    <lineage>
        <taxon>Bacteria</taxon>
        <taxon>Bacillati</taxon>
        <taxon>Actinomycetota</taxon>
        <taxon>Actinomycetes</taxon>
        <taxon>Kitasatosporales</taxon>
        <taxon>Streptomycetaceae</taxon>
        <taxon>Streptomyces</taxon>
    </lineage>
</organism>
<evidence type="ECO:0000313" key="6">
    <source>
        <dbReference type="Proteomes" id="UP001183388"/>
    </source>
</evidence>
<dbReference type="RefSeq" id="WP_311630271.1">
    <property type="nucleotide sequence ID" value="NZ_JAVREN010000011.1"/>
</dbReference>